<dbReference type="GeneID" id="64227899"/>
<feature type="compositionally biased region" description="Pro residues" evidence="1">
    <location>
        <begin position="92"/>
        <end position="101"/>
    </location>
</feature>
<dbReference type="Proteomes" id="UP000193811">
    <property type="component" value="Unassembled WGS sequence"/>
</dbReference>
<dbReference type="EMBL" id="LQOP01000016">
    <property type="protein sequence ID" value="ORV26519.1"/>
    <property type="molecule type" value="Genomic_DNA"/>
</dbReference>
<accession>A0A0U1DBL3</accession>
<feature type="compositionally biased region" description="Low complexity" evidence="1">
    <location>
        <begin position="73"/>
        <end position="91"/>
    </location>
</feature>
<evidence type="ECO:0000313" key="5">
    <source>
        <dbReference type="Proteomes" id="UP000093779"/>
    </source>
</evidence>
<proteinExistence type="predicted"/>
<evidence type="ECO:0000313" key="4">
    <source>
        <dbReference type="EMBL" id="ORV26519.1"/>
    </source>
</evidence>
<organism evidence="2 6">
    <name type="scientific">Mycolicibacterium conceptionense</name>
    <dbReference type="NCBI Taxonomy" id="451644"/>
    <lineage>
        <taxon>Bacteria</taxon>
        <taxon>Bacillati</taxon>
        <taxon>Actinomycetota</taxon>
        <taxon>Actinomycetes</taxon>
        <taxon>Mycobacteriales</taxon>
        <taxon>Mycobacteriaceae</taxon>
        <taxon>Mycolicibacterium</taxon>
    </lineage>
</organism>
<evidence type="ECO:0000313" key="6">
    <source>
        <dbReference type="Proteomes" id="UP000182227"/>
    </source>
</evidence>
<dbReference type="AlphaFoldDB" id="A0A0U1DBL3"/>
<feature type="region of interest" description="Disordered" evidence="1">
    <location>
        <begin position="52"/>
        <end position="101"/>
    </location>
</feature>
<dbReference type="RefSeq" id="WP_064894354.1">
    <property type="nucleotide sequence ID" value="NZ_JACKVA010000020.1"/>
</dbReference>
<evidence type="ECO:0000313" key="7">
    <source>
        <dbReference type="Proteomes" id="UP000193811"/>
    </source>
</evidence>
<dbReference type="EMBL" id="CTEF01000001">
    <property type="protein sequence ID" value="CQD12097.1"/>
    <property type="molecule type" value="Genomic_DNA"/>
</dbReference>
<name>A0A0U1DBL3_9MYCO</name>
<protein>
    <submittedName>
        <fullName evidence="2">Uncharacterized protein</fullName>
    </submittedName>
</protein>
<dbReference type="Proteomes" id="UP000182227">
    <property type="component" value="Unassembled WGS sequence"/>
</dbReference>
<sequence>MSHLSKFAHRREGTILAGAALVAEFGIVVSVAGQPATTTDTDTSANFSLIATDWWEPPPPPPPAAAPPPPQPVAAAPAPRPAATQVWEPPEVVVPPPPPPPPPPQLRLRADGGVLVVSMTNNANNPPVGCTYRSVPTSGAATIVTVPDVHLTVTGSEETMSPPQGPATGSTFHITVTCDNGLSSSMDAVY</sequence>
<evidence type="ECO:0000313" key="3">
    <source>
        <dbReference type="EMBL" id="OBF27599.1"/>
    </source>
</evidence>
<gene>
    <name evidence="3" type="ORF">A5726_03670</name>
    <name evidence="4" type="ORF">AWB98_16955</name>
    <name evidence="2" type="ORF">BN970_02471</name>
</gene>
<reference evidence="3 5" key="3">
    <citation type="submission" date="2016-06" db="EMBL/GenBank/DDBJ databases">
        <authorList>
            <person name="Kjaerup R.B."/>
            <person name="Dalgaard T.S."/>
            <person name="Juul-Madsen H.R."/>
        </authorList>
    </citation>
    <scope>NUCLEOTIDE SEQUENCE [LARGE SCALE GENOMIC DNA]</scope>
    <source>
        <strain evidence="3 5">ACS1953</strain>
    </source>
</reference>
<dbReference type="EMBL" id="LZHX01000014">
    <property type="protein sequence ID" value="OBF27599.1"/>
    <property type="molecule type" value="Genomic_DNA"/>
</dbReference>
<evidence type="ECO:0000256" key="1">
    <source>
        <dbReference type="SAM" id="MobiDB-lite"/>
    </source>
</evidence>
<dbReference type="Proteomes" id="UP000093779">
    <property type="component" value="Unassembled WGS sequence"/>
</dbReference>
<evidence type="ECO:0000313" key="2">
    <source>
        <dbReference type="EMBL" id="CQD12097.1"/>
    </source>
</evidence>
<reference evidence="4 7" key="2">
    <citation type="submission" date="2016-01" db="EMBL/GenBank/DDBJ databases">
        <title>The new phylogeny of the genus Mycobacterium.</title>
        <authorList>
            <person name="Tarcisio F."/>
            <person name="Conor M."/>
            <person name="Antonella G."/>
            <person name="Elisabetta G."/>
            <person name="Giulia F.S."/>
            <person name="Sara T."/>
            <person name="Anna F."/>
            <person name="Clotilde B."/>
            <person name="Roberto B."/>
            <person name="Veronica D.S."/>
            <person name="Fabio R."/>
            <person name="Monica P."/>
            <person name="Olivier J."/>
            <person name="Enrico T."/>
            <person name="Nicola S."/>
        </authorList>
    </citation>
    <scope>NUCLEOTIDE SEQUENCE [LARGE SCALE GENOMIC DNA]</scope>
    <source>
        <strain evidence="4 7">CCUG 50187</strain>
    </source>
</reference>
<feature type="compositionally biased region" description="Pro residues" evidence="1">
    <location>
        <begin position="56"/>
        <end position="72"/>
    </location>
</feature>
<reference evidence="2 6" key="1">
    <citation type="submission" date="2015-03" db="EMBL/GenBank/DDBJ databases">
        <authorList>
            <person name="Murphy D."/>
        </authorList>
    </citation>
    <scope>NUCLEOTIDE SEQUENCE [LARGE SCALE GENOMIC DNA]</scope>
    <source>
        <strain evidence="2 6">D16</strain>
    </source>
</reference>
<keyword evidence="7" id="KW-1185">Reference proteome</keyword>